<accession>A0AAV2EU21</accession>
<protein>
    <recommendedName>
        <fullName evidence="2">Alpha/beta hydrolase fold-3 domain-containing protein</fullName>
    </recommendedName>
</protein>
<dbReference type="InterPro" id="IPR029058">
    <property type="entry name" value="AB_hydrolase_fold"/>
</dbReference>
<name>A0AAV2EU21_9ROSI</name>
<feature type="domain" description="Alpha/beta hydrolase fold-3" evidence="2">
    <location>
        <begin position="73"/>
        <end position="278"/>
    </location>
</feature>
<dbReference type="Gene3D" id="3.40.50.1820">
    <property type="entry name" value="alpha/beta hydrolase"/>
    <property type="match status" value="1"/>
</dbReference>
<keyword evidence="4" id="KW-1185">Reference proteome</keyword>
<evidence type="ECO:0000313" key="3">
    <source>
        <dbReference type="EMBL" id="CAL1389434.1"/>
    </source>
</evidence>
<dbReference type="PANTHER" id="PTHR23024">
    <property type="entry name" value="ARYLACETAMIDE DEACETYLASE"/>
    <property type="match status" value="1"/>
</dbReference>
<dbReference type="PANTHER" id="PTHR23024:SF408">
    <property type="entry name" value="ALPHA_BETA HYDROLASE FOLD-3 DOMAIN-CONTAINING PROTEIN"/>
    <property type="match status" value="1"/>
</dbReference>
<dbReference type="SUPFAM" id="SSF53474">
    <property type="entry name" value="alpha/beta-Hydrolases"/>
    <property type="match status" value="1"/>
</dbReference>
<dbReference type="Pfam" id="PF07859">
    <property type="entry name" value="Abhydrolase_3"/>
    <property type="match status" value="1"/>
</dbReference>
<evidence type="ECO:0000313" key="4">
    <source>
        <dbReference type="Proteomes" id="UP001497516"/>
    </source>
</evidence>
<evidence type="ECO:0000256" key="1">
    <source>
        <dbReference type="ARBA" id="ARBA00010515"/>
    </source>
</evidence>
<dbReference type="InterPro" id="IPR013094">
    <property type="entry name" value="AB_hydrolase_3"/>
</dbReference>
<organism evidence="3 4">
    <name type="scientific">Linum trigynum</name>
    <dbReference type="NCBI Taxonomy" id="586398"/>
    <lineage>
        <taxon>Eukaryota</taxon>
        <taxon>Viridiplantae</taxon>
        <taxon>Streptophyta</taxon>
        <taxon>Embryophyta</taxon>
        <taxon>Tracheophyta</taxon>
        <taxon>Spermatophyta</taxon>
        <taxon>Magnoliopsida</taxon>
        <taxon>eudicotyledons</taxon>
        <taxon>Gunneridae</taxon>
        <taxon>Pentapetalae</taxon>
        <taxon>rosids</taxon>
        <taxon>fabids</taxon>
        <taxon>Malpighiales</taxon>
        <taxon>Linaceae</taxon>
        <taxon>Linum</taxon>
    </lineage>
</organism>
<evidence type="ECO:0000259" key="2">
    <source>
        <dbReference type="Pfam" id="PF07859"/>
    </source>
</evidence>
<proteinExistence type="inferred from homology"/>
<reference evidence="3 4" key="1">
    <citation type="submission" date="2024-04" db="EMBL/GenBank/DDBJ databases">
        <authorList>
            <person name="Fracassetti M."/>
        </authorList>
    </citation>
    <scope>NUCLEOTIDE SEQUENCE [LARGE SCALE GENOMIC DNA]</scope>
</reference>
<dbReference type="GO" id="GO:0016787">
    <property type="term" value="F:hydrolase activity"/>
    <property type="evidence" value="ECO:0007669"/>
    <property type="project" value="InterPro"/>
</dbReference>
<dbReference type="InterPro" id="IPR050466">
    <property type="entry name" value="Carboxylest/Gibb_receptor"/>
</dbReference>
<dbReference type="Proteomes" id="UP001497516">
    <property type="component" value="Chromosome 5"/>
</dbReference>
<sequence>MASDQIAHDFPGFFKVYQDGRVERYWDTDHSPAGLDPETGVESKDVLISPEPACVKARIFLPKVPAGKKLPVLLHYHGGGFCIGSPFATPFKIFLSTLATQSGVIAISVDYRLAPEHKLPTAYDDCWAGLQWLGRHADGRGPEPWLNQHADLGNVVLAGESAGANLAHYVAVQAGAKGVAGLNLTRMVLVHPYFGTDQPDRFYQYMCPTSSGAKDDPRVHPAGDPDLAKLKVGRILVCVAEKDGLRGRGVSYAETMKKSEWKGAVDFFETKGEDHCFHFFSPKSENIAPLIKTVIDFVKQDGGSKL</sequence>
<dbReference type="AlphaFoldDB" id="A0AAV2EU21"/>
<dbReference type="EMBL" id="OZ034818">
    <property type="protein sequence ID" value="CAL1389434.1"/>
    <property type="molecule type" value="Genomic_DNA"/>
</dbReference>
<gene>
    <name evidence="3" type="ORF">LTRI10_LOCUS30289</name>
</gene>
<comment type="similarity">
    <text evidence="1">Belongs to the 'GDXG' lipolytic enzyme family.</text>
</comment>